<keyword evidence="1" id="KW-0472">Membrane</keyword>
<comment type="caution">
    <text evidence="2">The sequence shown here is derived from an EMBL/GenBank/DDBJ whole genome shotgun (WGS) entry which is preliminary data.</text>
</comment>
<reference evidence="2" key="1">
    <citation type="submission" date="2016-10" db="EMBL/GenBank/DDBJ databases">
        <title>Sequence of Gallionella enrichment culture.</title>
        <authorList>
            <person name="Poehlein A."/>
            <person name="Muehling M."/>
            <person name="Daniel R."/>
        </authorList>
    </citation>
    <scope>NUCLEOTIDE SEQUENCE</scope>
</reference>
<feature type="transmembrane region" description="Helical" evidence="1">
    <location>
        <begin position="12"/>
        <end position="33"/>
    </location>
</feature>
<sequence length="123" mass="13200">MKMKSAACRQRGVGFVGMILIAAGLIFVTILGMKLVPAYIHSAQIAQIFKTIAHDPAMQGATISEIKQSYGKRANINYITDITAEDIEISKGDGQLRLSASYSVKIPIAGNVTLLLEFNPSSS</sequence>
<accession>A0A1J5T1R2</accession>
<dbReference type="EMBL" id="MLJW01000011">
    <property type="protein sequence ID" value="OIR14743.1"/>
    <property type="molecule type" value="Genomic_DNA"/>
</dbReference>
<protein>
    <recommendedName>
        <fullName evidence="3">Transmembrane protein</fullName>
    </recommendedName>
</protein>
<dbReference type="Pfam" id="PF16137">
    <property type="entry name" value="DUF4845"/>
    <property type="match status" value="1"/>
</dbReference>
<dbReference type="InterPro" id="IPR032314">
    <property type="entry name" value="DUF4845"/>
</dbReference>
<dbReference type="AlphaFoldDB" id="A0A1J5T1R2"/>
<proteinExistence type="predicted"/>
<gene>
    <name evidence="2" type="ORF">GALL_45490</name>
</gene>
<evidence type="ECO:0000313" key="2">
    <source>
        <dbReference type="EMBL" id="OIR14743.1"/>
    </source>
</evidence>
<organism evidence="2">
    <name type="scientific">mine drainage metagenome</name>
    <dbReference type="NCBI Taxonomy" id="410659"/>
    <lineage>
        <taxon>unclassified sequences</taxon>
        <taxon>metagenomes</taxon>
        <taxon>ecological metagenomes</taxon>
    </lineage>
</organism>
<name>A0A1J5T1R2_9ZZZZ</name>
<evidence type="ECO:0008006" key="3">
    <source>
        <dbReference type="Google" id="ProtNLM"/>
    </source>
</evidence>
<keyword evidence="1" id="KW-0812">Transmembrane</keyword>
<evidence type="ECO:0000256" key="1">
    <source>
        <dbReference type="SAM" id="Phobius"/>
    </source>
</evidence>
<keyword evidence="1" id="KW-1133">Transmembrane helix</keyword>